<evidence type="ECO:0000313" key="2">
    <source>
        <dbReference type="Proteomes" id="UP000199399"/>
    </source>
</evidence>
<gene>
    <name evidence="1" type="ORF">SAMN04489759_1183</name>
</gene>
<dbReference type="EMBL" id="FNBP01000018">
    <property type="protein sequence ID" value="SDH01838.1"/>
    <property type="molecule type" value="Genomic_DNA"/>
</dbReference>
<dbReference type="STRING" id="218672.SAMN04489759_1183"/>
<organism evidence="1 2">
    <name type="scientific">Sulfitobacter delicatus</name>
    <dbReference type="NCBI Taxonomy" id="218672"/>
    <lineage>
        <taxon>Bacteria</taxon>
        <taxon>Pseudomonadati</taxon>
        <taxon>Pseudomonadota</taxon>
        <taxon>Alphaproteobacteria</taxon>
        <taxon>Rhodobacterales</taxon>
        <taxon>Roseobacteraceae</taxon>
        <taxon>Sulfitobacter</taxon>
    </lineage>
</organism>
<name>A0A1G7YZA1_9RHOB</name>
<evidence type="ECO:0000313" key="1">
    <source>
        <dbReference type="EMBL" id="SDH01838.1"/>
    </source>
</evidence>
<sequence length="68" mass="7202">MSLLAGQTVLSPTWVSAHLERFSVTCPPNGGQMAGFSCPGENENLMLGKDCNSLTSAIHFAQEVCFAV</sequence>
<keyword evidence="2" id="KW-1185">Reference proteome</keyword>
<dbReference type="AlphaFoldDB" id="A0A1G7YZA1"/>
<dbReference type="Proteomes" id="UP000199399">
    <property type="component" value="Unassembled WGS sequence"/>
</dbReference>
<reference evidence="2" key="1">
    <citation type="submission" date="2016-10" db="EMBL/GenBank/DDBJ databases">
        <authorList>
            <person name="Varghese N."/>
            <person name="Submissions S."/>
        </authorList>
    </citation>
    <scope>NUCLEOTIDE SEQUENCE [LARGE SCALE GENOMIC DNA]</scope>
    <source>
        <strain evidence="2">DSM 16477</strain>
    </source>
</reference>
<accession>A0A1G7YZA1</accession>
<proteinExistence type="predicted"/>
<protein>
    <submittedName>
        <fullName evidence="1">Uncharacterized protein</fullName>
    </submittedName>
</protein>